<comment type="caution">
    <text evidence="10">The sequence shown here is derived from an EMBL/GenBank/DDBJ whole genome shotgun (WGS) entry which is preliminary data.</text>
</comment>
<dbReference type="AlphaFoldDB" id="A0A1U7M4G1"/>
<comment type="catalytic activity">
    <reaction evidence="7 8">
        <text>tRNA(Trp) + L-tryptophan + ATP = L-tryptophyl-tRNA(Trp) + AMP + diphosphate + H(+)</text>
        <dbReference type="Rhea" id="RHEA:24080"/>
        <dbReference type="Rhea" id="RHEA-COMP:9671"/>
        <dbReference type="Rhea" id="RHEA-COMP:9705"/>
        <dbReference type="ChEBI" id="CHEBI:15378"/>
        <dbReference type="ChEBI" id="CHEBI:30616"/>
        <dbReference type="ChEBI" id="CHEBI:33019"/>
        <dbReference type="ChEBI" id="CHEBI:57912"/>
        <dbReference type="ChEBI" id="CHEBI:78442"/>
        <dbReference type="ChEBI" id="CHEBI:78535"/>
        <dbReference type="ChEBI" id="CHEBI:456215"/>
        <dbReference type="EC" id="6.1.1.2"/>
    </reaction>
</comment>
<dbReference type="GO" id="GO:0004830">
    <property type="term" value="F:tryptophan-tRNA ligase activity"/>
    <property type="evidence" value="ECO:0007669"/>
    <property type="project" value="UniProtKB-UniRule"/>
</dbReference>
<evidence type="ECO:0000256" key="4">
    <source>
        <dbReference type="ARBA" id="ARBA00022840"/>
    </source>
</evidence>
<sequence length="330" mass="37460">MDKKTVFSGVQPSGALTIGNYIGAIKRWVPLQDDYNCYYCVVDQHAITVPQEPKNLRKNTLDILALLMACGINPEKSTLFIQSHAPEHAELAWVLNTITYMGQLNRMTQFKDKSKKSEENLNAALFTYPVLMAADILLYQTDLVPVGQDQKQHLELARDLAERFNNRYSDTFKVPDPLIGEFGARIMSLQDPSVKMSKSDSDENGFILILDDQAAIRRKIKRAVTDSIGEVSYNDEQPGIKNLLNIYSSFSGEGIDTIVEKYRGRGYGDFKKDLEEIVVEGLSPIQEKFKTIRNDKTYLEEIYKKGAQKASNEARKTLRKVYKKIGFIPR</sequence>
<dbReference type="InterPro" id="IPR014729">
    <property type="entry name" value="Rossmann-like_a/b/a_fold"/>
</dbReference>
<evidence type="ECO:0000256" key="2">
    <source>
        <dbReference type="ARBA" id="ARBA00022598"/>
    </source>
</evidence>
<dbReference type="RefSeq" id="WP_075727300.1">
    <property type="nucleotide sequence ID" value="NZ_LTDM01000039.1"/>
</dbReference>
<keyword evidence="6 8" id="KW-0030">Aminoacyl-tRNA synthetase</keyword>
<evidence type="ECO:0000256" key="9">
    <source>
        <dbReference type="RuleBase" id="RU363036"/>
    </source>
</evidence>
<feature type="binding site" evidence="8">
    <location>
        <begin position="147"/>
        <end position="149"/>
    </location>
    <ligand>
        <name>ATP</name>
        <dbReference type="ChEBI" id="CHEBI:30616"/>
    </ligand>
</feature>
<evidence type="ECO:0000256" key="8">
    <source>
        <dbReference type="HAMAP-Rule" id="MF_00140"/>
    </source>
</evidence>
<dbReference type="OrthoDB" id="9801042at2"/>
<proteinExistence type="inferred from homology"/>
<dbReference type="Proteomes" id="UP000186112">
    <property type="component" value="Unassembled WGS sequence"/>
</dbReference>
<comment type="function">
    <text evidence="8">Catalyzes the attachment of tryptophan to tRNA(Trp).</text>
</comment>
<keyword evidence="2 8" id="KW-0436">Ligase</keyword>
<evidence type="ECO:0000256" key="5">
    <source>
        <dbReference type="ARBA" id="ARBA00022917"/>
    </source>
</evidence>
<feature type="binding site" evidence="8">
    <location>
        <position position="186"/>
    </location>
    <ligand>
        <name>ATP</name>
        <dbReference type="ChEBI" id="CHEBI:30616"/>
    </ligand>
</feature>
<feature type="binding site" evidence="8">
    <location>
        <begin position="11"/>
        <end position="13"/>
    </location>
    <ligand>
        <name>ATP</name>
        <dbReference type="ChEBI" id="CHEBI:30616"/>
    </ligand>
</feature>
<name>A0A1U7M4G1_TISCR</name>
<dbReference type="InterPro" id="IPR002305">
    <property type="entry name" value="aa-tRNA-synth_Ic"/>
</dbReference>
<dbReference type="GO" id="GO:0005524">
    <property type="term" value="F:ATP binding"/>
    <property type="evidence" value="ECO:0007669"/>
    <property type="project" value="UniProtKB-UniRule"/>
</dbReference>
<dbReference type="InterPro" id="IPR002306">
    <property type="entry name" value="Trp-tRNA-ligase"/>
</dbReference>
<feature type="short sequence motif" description="'KMSKS' region" evidence="8">
    <location>
        <begin position="195"/>
        <end position="199"/>
    </location>
</feature>
<dbReference type="CDD" id="cd00806">
    <property type="entry name" value="TrpRS_core"/>
    <property type="match status" value="1"/>
</dbReference>
<dbReference type="PANTHER" id="PTHR43766">
    <property type="entry name" value="TRYPTOPHAN--TRNA LIGASE, MITOCHONDRIAL"/>
    <property type="match status" value="1"/>
</dbReference>
<keyword evidence="8" id="KW-0963">Cytoplasm</keyword>
<organism evidence="10 11">
    <name type="scientific">Tissierella creatinophila DSM 6911</name>
    <dbReference type="NCBI Taxonomy" id="1123403"/>
    <lineage>
        <taxon>Bacteria</taxon>
        <taxon>Bacillati</taxon>
        <taxon>Bacillota</taxon>
        <taxon>Tissierellia</taxon>
        <taxon>Tissierellales</taxon>
        <taxon>Tissierellaceae</taxon>
        <taxon>Tissierella</taxon>
    </lineage>
</organism>
<dbReference type="NCBIfam" id="TIGR00233">
    <property type="entry name" value="trpS"/>
    <property type="match status" value="1"/>
</dbReference>
<evidence type="ECO:0000256" key="6">
    <source>
        <dbReference type="ARBA" id="ARBA00023146"/>
    </source>
</evidence>
<dbReference type="Gene3D" id="3.40.50.620">
    <property type="entry name" value="HUPs"/>
    <property type="match status" value="1"/>
</dbReference>
<dbReference type="EMBL" id="LTDM01000039">
    <property type="protein sequence ID" value="OLS02202.1"/>
    <property type="molecule type" value="Genomic_DNA"/>
</dbReference>
<dbReference type="HAMAP" id="MF_00140_B">
    <property type="entry name" value="Trp_tRNA_synth_B"/>
    <property type="match status" value="1"/>
</dbReference>
<comment type="subunit">
    <text evidence="8">Homodimer.</text>
</comment>
<dbReference type="GO" id="GO:0005829">
    <property type="term" value="C:cytosol"/>
    <property type="evidence" value="ECO:0007669"/>
    <property type="project" value="TreeGrafter"/>
</dbReference>
<evidence type="ECO:0000313" key="11">
    <source>
        <dbReference type="Proteomes" id="UP000186112"/>
    </source>
</evidence>
<evidence type="ECO:0000256" key="3">
    <source>
        <dbReference type="ARBA" id="ARBA00022741"/>
    </source>
</evidence>
<keyword evidence="3 8" id="KW-0547">Nucleotide-binding</keyword>
<evidence type="ECO:0000256" key="1">
    <source>
        <dbReference type="ARBA" id="ARBA00005594"/>
    </source>
</evidence>
<evidence type="ECO:0000313" key="10">
    <source>
        <dbReference type="EMBL" id="OLS02202.1"/>
    </source>
</evidence>
<gene>
    <name evidence="8 10" type="primary">trpS</name>
    <name evidence="10" type="ORF">TICRE_18320</name>
</gene>
<dbReference type="FunFam" id="1.10.240.10:FF:000002">
    <property type="entry name" value="Tryptophan--tRNA ligase"/>
    <property type="match status" value="1"/>
</dbReference>
<feature type="binding site" evidence="8">
    <location>
        <position position="135"/>
    </location>
    <ligand>
        <name>L-tryptophan</name>
        <dbReference type="ChEBI" id="CHEBI:57912"/>
    </ligand>
</feature>
<dbReference type="InterPro" id="IPR001412">
    <property type="entry name" value="aa-tRNA-synth_I_CS"/>
</dbReference>
<protein>
    <recommendedName>
        <fullName evidence="8">Tryptophan--tRNA ligase</fullName>
        <ecNumber evidence="8">6.1.1.2</ecNumber>
    </recommendedName>
    <alternativeName>
        <fullName evidence="8">Tryptophanyl-tRNA synthetase</fullName>
        <shortName evidence="8">TrpRS</shortName>
    </alternativeName>
</protein>
<feature type="short sequence motif" description="'HIGH' region" evidence="8">
    <location>
        <begin position="12"/>
        <end position="20"/>
    </location>
</feature>
<dbReference type="PRINTS" id="PR01039">
    <property type="entry name" value="TRNASYNTHTRP"/>
</dbReference>
<dbReference type="Gene3D" id="1.10.240.10">
    <property type="entry name" value="Tyrosyl-Transfer RNA Synthetase"/>
    <property type="match status" value="1"/>
</dbReference>
<feature type="binding site" evidence="8">
    <location>
        <begin position="195"/>
        <end position="199"/>
    </location>
    <ligand>
        <name>ATP</name>
        <dbReference type="ChEBI" id="CHEBI:30616"/>
    </ligand>
</feature>
<evidence type="ECO:0000256" key="7">
    <source>
        <dbReference type="ARBA" id="ARBA00049929"/>
    </source>
</evidence>
<dbReference type="Pfam" id="PF00579">
    <property type="entry name" value="tRNA-synt_1b"/>
    <property type="match status" value="1"/>
</dbReference>
<dbReference type="SUPFAM" id="SSF52374">
    <property type="entry name" value="Nucleotidylyl transferase"/>
    <property type="match status" value="1"/>
</dbReference>
<accession>A0A1U7M4G1</accession>
<dbReference type="PANTHER" id="PTHR43766:SF1">
    <property type="entry name" value="TRYPTOPHAN--TRNA LIGASE, MITOCHONDRIAL"/>
    <property type="match status" value="1"/>
</dbReference>
<dbReference type="EC" id="6.1.1.2" evidence="8"/>
<dbReference type="InterPro" id="IPR024109">
    <property type="entry name" value="Trp-tRNA-ligase_bac-type"/>
</dbReference>
<comment type="subcellular location">
    <subcellularLocation>
        <location evidence="8">Cytoplasm</location>
    </subcellularLocation>
</comment>
<keyword evidence="4 8" id="KW-0067">ATP-binding</keyword>
<keyword evidence="11" id="KW-1185">Reference proteome</keyword>
<dbReference type="PROSITE" id="PS00178">
    <property type="entry name" value="AA_TRNA_LIGASE_I"/>
    <property type="match status" value="1"/>
</dbReference>
<dbReference type="GO" id="GO:0006436">
    <property type="term" value="P:tryptophanyl-tRNA aminoacylation"/>
    <property type="evidence" value="ECO:0007669"/>
    <property type="project" value="UniProtKB-UniRule"/>
</dbReference>
<reference evidence="10 11" key="1">
    <citation type="submission" date="2016-02" db="EMBL/GenBank/DDBJ databases">
        <title>Genome sequence of Tissierella creatinophila DSM 6911.</title>
        <authorList>
            <person name="Poehlein A."/>
            <person name="Daniel R."/>
        </authorList>
    </citation>
    <scope>NUCLEOTIDE SEQUENCE [LARGE SCALE GENOMIC DNA]</scope>
    <source>
        <strain evidence="10 11">DSM 6911</strain>
    </source>
</reference>
<feature type="binding site" evidence="8">
    <location>
        <begin position="19"/>
        <end position="20"/>
    </location>
    <ligand>
        <name>ATP</name>
        <dbReference type="ChEBI" id="CHEBI:30616"/>
    </ligand>
</feature>
<keyword evidence="5 8" id="KW-0648">Protein biosynthesis</keyword>
<comment type="similarity">
    <text evidence="1 8 9">Belongs to the class-I aminoacyl-tRNA synthetase family.</text>
</comment>
<dbReference type="InterPro" id="IPR050203">
    <property type="entry name" value="Trp-tRNA_synthetase"/>
</dbReference>